<protein>
    <submittedName>
        <fullName evidence="1">Uncharacterized protein</fullName>
    </submittedName>
</protein>
<dbReference type="EMBL" id="MT143293">
    <property type="protein sequence ID" value="QJA95192.1"/>
    <property type="molecule type" value="Genomic_DNA"/>
</dbReference>
<name>A0A6M3LNS6_9ZZZZ</name>
<dbReference type="AlphaFoldDB" id="A0A6M3LNS6"/>
<organism evidence="1">
    <name type="scientific">viral metagenome</name>
    <dbReference type="NCBI Taxonomy" id="1070528"/>
    <lineage>
        <taxon>unclassified sequences</taxon>
        <taxon>metagenomes</taxon>
        <taxon>organismal metagenomes</taxon>
    </lineage>
</organism>
<evidence type="ECO:0000313" key="1">
    <source>
        <dbReference type="EMBL" id="QJA95192.1"/>
    </source>
</evidence>
<sequence length="100" mass="11563">MKPRKVTLKQIGYTIKGISTLCLWDGSEGIIQMNKEFIPIDNLSHTNLLKCINDGGFGCEEIKEATLDIYDLFENEYKEFNRIIKVKGMPHRQKLFNRGI</sequence>
<accession>A0A6M3LNS6</accession>
<gene>
    <name evidence="1" type="ORF">MM415B05565_0009</name>
</gene>
<proteinExistence type="predicted"/>
<reference evidence="1" key="1">
    <citation type="submission" date="2020-03" db="EMBL/GenBank/DDBJ databases">
        <title>The deep terrestrial virosphere.</title>
        <authorList>
            <person name="Holmfeldt K."/>
            <person name="Nilsson E."/>
            <person name="Simone D."/>
            <person name="Lopez-Fernandez M."/>
            <person name="Wu X."/>
            <person name="de Brujin I."/>
            <person name="Lundin D."/>
            <person name="Andersson A."/>
            <person name="Bertilsson S."/>
            <person name="Dopson M."/>
        </authorList>
    </citation>
    <scope>NUCLEOTIDE SEQUENCE</scope>
    <source>
        <strain evidence="1">MM415B05565</strain>
    </source>
</reference>